<dbReference type="InterPro" id="IPR017930">
    <property type="entry name" value="Myb_dom"/>
</dbReference>
<evidence type="ECO:0000256" key="5">
    <source>
        <dbReference type="SAM" id="MobiDB-lite"/>
    </source>
</evidence>
<dbReference type="InterPro" id="IPR001005">
    <property type="entry name" value="SANT/Myb"/>
</dbReference>
<dbReference type="GO" id="GO:0000981">
    <property type="term" value="F:DNA-binding transcription factor activity, RNA polymerase II-specific"/>
    <property type="evidence" value="ECO:0007669"/>
    <property type="project" value="TreeGrafter"/>
</dbReference>
<evidence type="ECO:0000259" key="6">
    <source>
        <dbReference type="PROSITE" id="PS50090"/>
    </source>
</evidence>
<keyword evidence="9" id="KW-1185">Reference proteome</keyword>
<dbReference type="GO" id="GO:0005634">
    <property type="term" value="C:nucleus"/>
    <property type="evidence" value="ECO:0007669"/>
    <property type="project" value="UniProtKB-SubCell"/>
</dbReference>
<dbReference type="GO" id="GO:0000978">
    <property type="term" value="F:RNA polymerase II cis-regulatory region sequence-specific DNA binding"/>
    <property type="evidence" value="ECO:0007669"/>
    <property type="project" value="TreeGrafter"/>
</dbReference>
<feature type="domain" description="Myb-like" evidence="6">
    <location>
        <begin position="139"/>
        <end position="190"/>
    </location>
</feature>
<sequence length="459" mass="52170">MANHQGGGYAHVLSFGFSPHNNIPPPPPPHPLPPVVYNTNPMSTPPLSAIDKNYLEVPYDSNNFFYEENRHSGLNNNLSPRGGNNQQATYDFFMTASQIRDWEKSVGVINGDEEMARRTSSDQLGRQKKKSRVRGTGNSSNNIKGQWTVEEDRKLLSLMHRYGDKKWAQISEEMFRRSGKQCRERWQNHLRPDIKKDGWSEDEEKMLIEAHQSLGNKWAEIAKRIPGRSENTIKNHWNATKRRQFTKRKNRKDNEASRNCVLHDYIKAKILKAAANQTSENSTLTRANINSDDPFSTLGIPTFQQSISEDSTSLIEPTYDEDINNFMKSLFGNNDNNNSPNLIDDIGKLFDDGNVHSSSNAIENGTMIITADQQNKQVDGNFANENVAPVQPMDASKVSDMLDEVYSTPYLDYCYEGTPCIDKVQQQQLMNHQAEASPSSRKKEMDLIELVLANFQYSE</sequence>
<dbReference type="CDD" id="cd00167">
    <property type="entry name" value="SANT"/>
    <property type="match status" value="2"/>
</dbReference>
<proteinExistence type="predicted"/>
<keyword evidence="4" id="KW-0539">Nucleus</keyword>
<evidence type="ECO:0000313" key="8">
    <source>
        <dbReference type="EMBL" id="KAK1394284.1"/>
    </source>
</evidence>
<keyword evidence="3" id="KW-0238">DNA-binding</keyword>
<comment type="subcellular location">
    <subcellularLocation>
        <location evidence="1">Nucleus</location>
    </subcellularLocation>
</comment>
<dbReference type="InterPro" id="IPR009057">
    <property type="entry name" value="Homeodomain-like_sf"/>
</dbReference>
<protein>
    <submittedName>
        <fullName evidence="8">Transcription factor MYB98</fullName>
    </submittedName>
</protein>
<reference evidence="8" key="1">
    <citation type="submission" date="2023-02" db="EMBL/GenBank/DDBJ databases">
        <title>Genome of toxic invasive species Heracleum sosnowskyi carries increased number of genes despite the absence of recent whole-genome duplications.</title>
        <authorList>
            <person name="Schelkunov M."/>
            <person name="Shtratnikova V."/>
            <person name="Makarenko M."/>
            <person name="Klepikova A."/>
            <person name="Omelchenko D."/>
            <person name="Novikova G."/>
            <person name="Obukhova E."/>
            <person name="Bogdanov V."/>
            <person name="Penin A."/>
            <person name="Logacheva M."/>
        </authorList>
    </citation>
    <scope>NUCLEOTIDE SEQUENCE</scope>
    <source>
        <strain evidence="8">Hsosn_3</strain>
        <tissue evidence="8">Leaf</tissue>
    </source>
</reference>
<dbReference type="PROSITE" id="PS50090">
    <property type="entry name" value="MYB_LIKE"/>
    <property type="match status" value="2"/>
</dbReference>
<dbReference type="FunFam" id="1.10.10.60:FF:000010">
    <property type="entry name" value="Transcriptional activator Myb isoform A"/>
    <property type="match status" value="1"/>
</dbReference>
<dbReference type="InterPro" id="IPR050560">
    <property type="entry name" value="MYB_TF"/>
</dbReference>
<gene>
    <name evidence="8" type="ORF">POM88_013340</name>
</gene>
<feature type="domain" description="HTH myb-type" evidence="7">
    <location>
        <begin position="144"/>
        <end position="194"/>
    </location>
</feature>
<dbReference type="SUPFAM" id="SSF46689">
    <property type="entry name" value="Homeodomain-like"/>
    <property type="match status" value="1"/>
</dbReference>
<dbReference type="PROSITE" id="PS51294">
    <property type="entry name" value="HTH_MYB"/>
    <property type="match status" value="2"/>
</dbReference>
<name>A0AAD8IY71_9APIA</name>
<feature type="domain" description="HTH myb-type" evidence="7">
    <location>
        <begin position="195"/>
        <end position="245"/>
    </location>
</feature>
<dbReference type="PANTHER" id="PTHR45614:SF218">
    <property type="entry name" value="TRANSCRIPTION FACTOR MYB119-RELATED"/>
    <property type="match status" value="1"/>
</dbReference>
<dbReference type="AlphaFoldDB" id="A0AAD8IY71"/>
<evidence type="ECO:0000256" key="4">
    <source>
        <dbReference type="ARBA" id="ARBA00023242"/>
    </source>
</evidence>
<comment type="caution">
    <text evidence="8">The sequence shown here is derived from an EMBL/GenBank/DDBJ whole genome shotgun (WGS) entry which is preliminary data.</text>
</comment>
<evidence type="ECO:0000256" key="1">
    <source>
        <dbReference type="ARBA" id="ARBA00004123"/>
    </source>
</evidence>
<evidence type="ECO:0000256" key="2">
    <source>
        <dbReference type="ARBA" id="ARBA00022737"/>
    </source>
</evidence>
<dbReference type="Proteomes" id="UP001237642">
    <property type="component" value="Unassembled WGS sequence"/>
</dbReference>
<evidence type="ECO:0000256" key="3">
    <source>
        <dbReference type="ARBA" id="ARBA00023125"/>
    </source>
</evidence>
<dbReference type="EMBL" id="JAUIZM010000003">
    <property type="protein sequence ID" value="KAK1394284.1"/>
    <property type="molecule type" value="Genomic_DNA"/>
</dbReference>
<dbReference type="PANTHER" id="PTHR45614">
    <property type="entry name" value="MYB PROTEIN-RELATED"/>
    <property type="match status" value="1"/>
</dbReference>
<organism evidence="8 9">
    <name type="scientific">Heracleum sosnowskyi</name>
    <dbReference type="NCBI Taxonomy" id="360622"/>
    <lineage>
        <taxon>Eukaryota</taxon>
        <taxon>Viridiplantae</taxon>
        <taxon>Streptophyta</taxon>
        <taxon>Embryophyta</taxon>
        <taxon>Tracheophyta</taxon>
        <taxon>Spermatophyta</taxon>
        <taxon>Magnoliopsida</taxon>
        <taxon>eudicotyledons</taxon>
        <taxon>Gunneridae</taxon>
        <taxon>Pentapetalae</taxon>
        <taxon>asterids</taxon>
        <taxon>campanulids</taxon>
        <taxon>Apiales</taxon>
        <taxon>Apiaceae</taxon>
        <taxon>Apioideae</taxon>
        <taxon>apioid superclade</taxon>
        <taxon>Tordylieae</taxon>
        <taxon>Tordyliinae</taxon>
        <taxon>Heracleum</taxon>
    </lineage>
</organism>
<evidence type="ECO:0000259" key="7">
    <source>
        <dbReference type="PROSITE" id="PS51294"/>
    </source>
</evidence>
<reference evidence="8" key="2">
    <citation type="submission" date="2023-05" db="EMBL/GenBank/DDBJ databases">
        <authorList>
            <person name="Schelkunov M.I."/>
        </authorList>
    </citation>
    <scope>NUCLEOTIDE SEQUENCE</scope>
    <source>
        <strain evidence="8">Hsosn_3</strain>
        <tissue evidence="8">Leaf</tissue>
    </source>
</reference>
<dbReference type="Gene3D" id="1.10.10.60">
    <property type="entry name" value="Homeodomain-like"/>
    <property type="match status" value="2"/>
</dbReference>
<dbReference type="SMART" id="SM00717">
    <property type="entry name" value="SANT"/>
    <property type="match status" value="2"/>
</dbReference>
<accession>A0AAD8IY71</accession>
<keyword evidence="2" id="KW-0677">Repeat</keyword>
<feature type="region of interest" description="Disordered" evidence="5">
    <location>
        <begin position="113"/>
        <end position="144"/>
    </location>
</feature>
<evidence type="ECO:0000313" key="9">
    <source>
        <dbReference type="Proteomes" id="UP001237642"/>
    </source>
</evidence>
<dbReference type="Pfam" id="PF13921">
    <property type="entry name" value="Myb_DNA-bind_6"/>
    <property type="match status" value="1"/>
</dbReference>
<feature type="domain" description="Myb-like" evidence="6">
    <location>
        <begin position="191"/>
        <end position="241"/>
    </location>
</feature>